<dbReference type="PANTHER" id="PTHR24060">
    <property type="entry name" value="METABOTROPIC GLUTAMATE RECEPTOR"/>
    <property type="match status" value="1"/>
</dbReference>
<evidence type="ECO:0000256" key="13">
    <source>
        <dbReference type="SAM" id="MobiDB-lite"/>
    </source>
</evidence>
<feature type="region of interest" description="Disordered" evidence="13">
    <location>
        <begin position="78"/>
        <end position="142"/>
    </location>
</feature>
<dbReference type="Pfam" id="PF01094">
    <property type="entry name" value="ANF_receptor"/>
    <property type="match status" value="2"/>
</dbReference>
<evidence type="ECO:0000256" key="11">
    <source>
        <dbReference type="ARBA" id="ARBA00023203"/>
    </source>
</evidence>
<feature type="transmembrane region" description="Helical" evidence="14">
    <location>
        <begin position="1873"/>
        <end position="1897"/>
    </location>
</feature>
<evidence type="ECO:0000256" key="2">
    <source>
        <dbReference type="ARBA" id="ARBA00008314"/>
    </source>
</evidence>
<reference evidence="17" key="1">
    <citation type="submission" date="2020-11" db="EMBL/GenBank/DDBJ databases">
        <authorList>
            <person name="Tran Van P."/>
        </authorList>
    </citation>
    <scope>NUCLEOTIDE SEQUENCE</scope>
</reference>
<dbReference type="GO" id="GO:0003774">
    <property type="term" value="F:cytoskeletal motor activity"/>
    <property type="evidence" value="ECO:0007669"/>
    <property type="project" value="UniProtKB-UniRule"/>
</dbReference>
<dbReference type="GO" id="GO:0016459">
    <property type="term" value="C:myosin complex"/>
    <property type="evidence" value="ECO:0007669"/>
    <property type="project" value="UniProtKB-KW"/>
</dbReference>
<dbReference type="InterPro" id="IPR036961">
    <property type="entry name" value="Kinesin_motor_dom_sf"/>
</dbReference>
<keyword evidence="5 12" id="KW-0067">ATP-binding</keyword>
<organism evidence="17">
    <name type="scientific">Timema bartmani</name>
    <dbReference type="NCBI Taxonomy" id="61472"/>
    <lineage>
        <taxon>Eukaryota</taxon>
        <taxon>Metazoa</taxon>
        <taxon>Ecdysozoa</taxon>
        <taxon>Arthropoda</taxon>
        <taxon>Hexapoda</taxon>
        <taxon>Insecta</taxon>
        <taxon>Pterygota</taxon>
        <taxon>Neoptera</taxon>
        <taxon>Polyneoptera</taxon>
        <taxon>Phasmatodea</taxon>
        <taxon>Timematodea</taxon>
        <taxon>Timematoidea</taxon>
        <taxon>Timematidae</taxon>
        <taxon>Timema</taxon>
    </lineage>
</organism>
<dbReference type="PROSITE" id="PS00675">
    <property type="entry name" value="SIGMA54_INTERACT_1"/>
    <property type="match status" value="1"/>
</dbReference>
<keyword evidence="9 12" id="KW-0505">Motor protein</keyword>
<dbReference type="GO" id="GO:0009653">
    <property type="term" value="P:anatomical structure morphogenesis"/>
    <property type="evidence" value="ECO:0007669"/>
    <property type="project" value="UniProtKB-ARBA"/>
</dbReference>
<dbReference type="GO" id="GO:0003779">
    <property type="term" value="F:actin binding"/>
    <property type="evidence" value="ECO:0007669"/>
    <property type="project" value="UniProtKB-KW"/>
</dbReference>
<evidence type="ECO:0000256" key="1">
    <source>
        <dbReference type="ARBA" id="ARBA00004141"/>
    </source>
</evidence>
<dbReference type="Gene3D" id="3.40.850.10">
    <property type="entry name" value="Kinesin motor domain"/>
    <property type="match status" value="1"/>
</dbReference>
<dbReference type="EMBL" id="OD566324">
    <property type="protein sequence ID" value="CAD7443769.1"/>
    <property type="molecule type" value="Genomic_DNA"/>
</dbReference>
<keyword evidence="11 12" id="KW-0009">Actin-binding</keyword>
<feature type="binding site" evidence="12">
    <location>
        <begin position="2204"/>
        <end position="2211"/>
    </location>
    <ligand>
        <name>ATP</name>
        <dbReference type="ChEBI" id="CHEBI:30616"/>
    </ligand>
</feature>
<sequence>MPPFPLVRTDMFISVKGAASHLTEDTPRIFSDGYIYFHTRPYIAPHWMEDTSVRQAYCINTPTLAYVRFRPVDNTSFQVGGATPTDSQHDVRERASSHTPSEVKDLAHGGDRARVNSLKHARDDTGASRRQERDTLPEGPASGILQVRERGEGLFDCGPVTRDGVVMVEALRWITSILNQERVTSFLPNITIGLRLFDTCGRFRSEVNQLENFLPSLREDAGLPHVALSQQFGLIDGVGLMRDEEVQITLANHNMPISIMDSEVLLISAEDRAKIMMFNQHNKYELLEKNFTSNPVPVCGIDTDQCSQCNINKQSRTDSSRHYSHADTYQVLQPSTKILHQHQQSLYHVLLHSPQNLYVAVLLPIHKTLDKENIIQCGGDKELNLNSVRQLEAFLWALERANTRLSGMQLGALLVDTCNSHVHTMSLVSGLHQHAQGLNGYQVLAAVNGLSLADAMMANDILSAMNITSVATSQAAAIAELSSGGNPFILQVEVPLSALVDSVVSVLRHLGWTYVSAVYSSASRNFSAGYHLFKEGAERAGICLALQETIVTSNQSMATDGNYDSASQLVTRLVGARAEGARAVVLWTNEDDTHTLMTAIGTALAQGSLRREDLFWLLVSPDGDAVSVLSQYGKVLGGALTFNPQQKFIPEFLHHLKKLQQHRTSHETNRNPWLFKYYQQLEQCTSSECKIKEETSNHNDFNMVQAVNSIAAAVDSTADELCPKSKTQQEGLCLDQHSRSEIQKALNWNIRQSVAEKADGIVGESFRFTHTGMGNIPVEIYNLRRKLHDMSHSLGEIYFEKVSFNTEYNSKSIDTIVSYRDIGDEILVATLTSQCSSCKSSLQCKDHVSGLRDSVMVAAPNKGKQDVLLYIVAALGVHEGSRNPLECGAEVNKEGLEQMEAFLWAIDQMNHNNSNINLTAVVLDTCGSAVKAARDVSRFLEHQYSGQNSQNGGHTIAFIAGGTTHHVEAIMESVGYLNVPLLAPQARGPPAHRKKFAPYPLQLSPSNTAQAQAIISILENLRWMCYSVIYQQDGIEYENIFQTLEKMSSQFNLTISSGIGIPVGSANVTVHVRRALAYLHKSSSKVVILLLPPERTDLLFRTAHALKDEGLLTPHDLTWVVLSGSEKILETYSENALGALILRPKAGGVTGFENYFRNLKTELNMRNPWFGEFWSSVFHCRGAACKNKLYQDLHSYSFEHNPVVVNTINSVLAISHALETVKREICTESELKFGLCSNMKDIGRIQRRLSEVTPNMAFVGEGLNAVAFSNSGENSHSDVEVLNLQKVSTGGIKWMSVGNITVSGSVQLNLSLARAYLNEHKNETSLQHVTYECKVDNATTDNSTFEIYTMEILSSSKLTLLGLLPVHEPGTSPFECGPLNPAALYSLAALSYALHHVNTNTTLLPGIHLGLTVLDTCSQSMWAYNTVYNFMASTYQSHNLQDEKGRMPETRLEDIISAMIVESQATEIVIPLLEAQNISQVVLGLNTSIEVPETSVLGPTSRANLVKAIMSVAHVMRSHSLVVVHGTMTWEELVALDLLTETNRRKDTVCLAGVYSLHDSEVVGMTGAISSSKMTYTKEIVTRLTPGTLVVILLENIGEIQAFLEVARKMEGLLFLMVLPKLDIHFYAAHISNYQTVCTNFDCTICNQQNEFYQQSEDSVVLQTLQSSWAVTLGGLTLLGAFLTMLTALYFLVVAATPNSNALGGTSVLGYIILLGLLLLFTANLSFVLAPTESTCGARRFLPGLAYSVIFAGMLLKVFTTWRLNARGDLNKNTISRPASLVTLVVALALIQALISGGWLVLIPPQIFLVTVAHPPIWRCYPGGNFESHLLLSLMYVILLLASTAVVALFCSSSFKKQQRMEGESYLCHETRWILLASLLVGTVFTFWGIATAVILPPTQADLATALAHLLAAMVLLLCLYLPKMCMHRRLQSSQASVQSTLPTIYDISHFQPPTIKGLQAFMPPSSVMDVPSLEDDEIHSDPTQIIPSSLYSLDMFSQSSRSQDDDEEDGDHCEPGTNEFTAPLSPALHLDRDTYPLQGMGKTAPLGEQEQSVTAPPLDLAVCDRDEEQGYFGPVPALLVTERRGTSLLRTCYSVYLIRGAVTKRNSSFRLSGTGCECDVRGAVTKEQVVILQPIPTMLPTCIGPVLVSVNPFKQMPYFGDKEIELYQGAASYENPPHVYGLSDEMYRNMLIDVESQCVIISGESGAGKTVLAKYIMSYIARVSGGGTRVQRIKDVILESNPLLEAFGNAKTVRNNNSSRFGKYVEILFGNGGQPEGGRISNFLLEKSRVVMQNAGERNFHIFYQLCTGASVNMKRELGLNQLDYYSYLSYGGNHKVDGTNDAHDFQETLRAMSVMNMSEVEQSNILRVVAGVLHLGNVMFVEKSNYAEIENFTFVKFPAYVLEIDPEYLKSKLVSRRFDSKWGAQSDTIDVTLNVEQAVYTRNALAKGLYARMFDYLVKIVNAAMETNVQGQNIGILDIYGFEIFEKNGFEQFCINFVNEKLQQIFIELTLKAEQTEGCIDSWGIGQGP</sequence>
<dbReference type="InterPro" id="IPR050726">
    <property type="entry name" value="mGluR"/>
</dbReference>
<comment type="similarity">
    <text evidence="2 12">Belongs to the TRAFAC class myosin-kinesin ATPase superfamily. Myosin family.</text>
</comment>
<dbReference type="Gene3D" id="3.40.50.2300">
    <property type="match status" value="6"/>
</dbReference>
<evidence type="ECO:0000256" key="6">
    <source>
        <dbReference type="ARBA" id="ARBA00022989"/>
    </source>
</evidence>
<evidence type="ECO:0008006" key="18">
    <source>
        <dbReference type="Google" id="ProtNLM"/>
    </source>
</evidence>
<evidence type="ECO:0000256" key="14">
    <source>
        <dbReference type="SAM" id="Phobius"/>
    </source>
</evidence>
<gene>
    <name evidence="17" type="ORF">TBIB3V08_LOCUS6168</name>
</gene>
<dbReference type="GO" id="GO:0016020">
    <property type="term" value="C:membrane"/>
    <property type="evidence" value="ECO:0007669"/>
    <property type="project" value="UniProtKB-SubCell"/>
</dbReference>
<dbReference type="GO" id="GO:0048513">
    <property type="term" value="P:animal organ development"/>
    <property type="evidence" value="ECO:0007669"/>
    <property type="project" value="UniProtKB-ARBA"/>
</dbReference>
<dbReference type="Gene3D" id="1.20.120.720">
    <property type="entry name" value="Myosin VI head, motor domain, U50 subdomain"/>
    <property type="match status" value="1"/>
</dbReference>
<dbReference type="GO" id="GO:0004930">
    <property type="term" value="F:G protein-coupled receptor activity"/>
    <property type="evidence" value="ECO:0007669"/>
    <property type="project" value="InterPro"/>
</dbReference>
<dbReference type="GO" id="GO:0005524">
    <property type="term" value="F:ATP binding"/>
    <property type="evidence" value="ECO:0007669"/>
    <property type="project" value="UniProtKB-UniRule"/>
</dbReference>
<evidence type="ECO:0000259" key="16">
    <source>
        <dbReference type="PROSITE" id="PS51456"/>
    </source>
</evidence>
<evidence type="ECO:0000256" key="10">
    <source>
        <dbReference type="ARBA" id="ARBA00023180"/>
    </source>
</evidence>
<name>A0A7R9EZ50_9NEOP</name>
<dbReference type="GO" id="GO:0048731">
    <property type="term" value="P:system development"/>
    <property type="evidence" value="ECO:0007669"/>
    <property type="project" value="UniProtKB-ARBA"/>
</dbReference>
<feature type="domain" description="Myosin motor" evidence="16">
    <location>
        <begin position="2142"/>
        <end position="2531"/>
    </location>
</feature>
<dbReference type="InterPro" id="IPR001828">
    <property type="entry name" value="ANF_lig-bd_rcpt"/>
</dbReference>
<dbReference type="PROSITE" id="PS51456">
    <property type="entry name" value="MYOSIN_MOTOR"/>
    <property type="match status" value="1"/>
</dbReference>
<keyword evidence="4 12" id="KW-0547">Nucleotide-binding</keyword>
<dbReference type="InterPro" id="IPR027417">
    <property type="entry name" value="P-loop_NTPase"/>
</dbReference>
<dbReference type="Gene3D" id="1.20.58.530">
    <property type="match status" value="1"/>
</dbReference>
<dbReference type="Pfam" id="PF00003">
    <property type="entry name" value="7tm_3"/>
    <property type="match status" value="1"/>
</dbReference>
<feature type="domain" description="G-protein coupled receptors family 3 profile" evidence="15">
    <location>
        <begin position="1669"/>
        <end position="1925"/>
    </location>
</feature>
<dbReference type="SUPFAM" id="SSF52540">
    <property type="entry name" value="P-loop containing nucleoside triphosphate hydrolases"/>
    <property type="match status" value="1"/>
</dbReference>
<feature type="transmembrane region" description="Helical" evidence="14">
    <location>
        <begin position="1741"/>
        <end position="1760"/>
    </location>
</feature>
<feature type="transmembrane region" description="Helical" evidence="14">
    <location>
        <begin position="1903"/>
        <end position="1922"/>
    </location>
</feature>
<evidence type="ECO:0000256" key="5">
    <source>
        <dbReference type="ARBA" id="ARBA00022840"/>
    </source>
</evidence>
<feature type="transmembrane region" description="Helical" evidence="14">
    <location>
        <begin position="1781"/>
        <end position="1802"/>
    </location>
</feature>
<accession>A0A7R9EZ50</accession>
<feature type="transmembrane region" description="Helical" evidence="14">
    <location>
        <begin position="1669"/>
        <end position="1696"/>
    </location>
</feature>
<dbReference type="PROSITE" id="PS50259">
    <property type="entry name" value="G_PROTEIN_RECEP_F3_4"/>
    <property type="match status" value="1"/>
</dbReference>
<dbReference type="PRINTS" id="PR00193">
    <property type="entry name" value="MYOSINHEAVY"/>
</dbReference>
<dbReference type="Pfam" id="PF00063">
    <property type="entry name" value="Myosin_head"/>
    <property type="match status" value="1"/>
</dbReference>
<feature type="region of interest" description="Disordered" evidence="13">
    <location>
        <begin position="1998"/>
        <end position="2056"/>
    </location>
</feature>
<evidence type="ECO:0000256" key="12">
    <source>
        <dbReference type="PROSITE-ProRule" id="PRU00782"/>
    </source>
</evidence>
<feature type="compositionally biased region" description="Basic and acidic residues" evidence="13">
    <location>
        <begin position="87"/>
        <end position="136"/>
    </location>
</feature>
<keyword evidence="7 12" id="KW-0518">Myosin</keyword>
<feature type="transmembrane region" description="Helical" evidence="14">
    <location>
        <begin position="1708"/>
        <end position="1729"/>
    </location>
</feature>
<evidence type="ECO:0000256" key="3">
    <source>
        <dbReference type="ARBA" id="ARBA00022692"/>
    </source>
</evidence>
<dbReference type="InterPro" id="IPR028082">
    <property type="entry name" value="Peripla_BP_I"/>
</dbReference>
<keyword evidence="3 14" id="KW-0812">Transmembrane</keyword>
<proteinExistence type="inferred from homology"/>
<keyword evidence="6 14" id="KW-1133">Transmembrane helix</keyword>
<evidence type="ECO:0000256" key="8">
    <source>
        <dbReference type="ARBA" id="ARBA00023136"/>
    </source>
</evidence>
<comment type="caution">
    <text evidence="12">Lacks conserved residue(s) required for the propagation of feature annotation.</text>
</comment>
<dbReference type="SUPFAM" id="SSF53822">
    <property type="entry name" value="Periplasmic binding protein-like I"/>
    <property type="match status" value="3"/>
</dbReference>
<evidence type="ECO:0000256" key="9">
    <source>
        <dbReference type="ARBA" id="ARBA00023175"/>
    </source>
</evidence>
<evidence type="ECO:0000256" key="4">
    <source>
        <dbReference type="ARBA" id="ARBA00022741"/>
    </source>
</evidence>
<protein>
    <recommendedName>
        <fullName evidence="18">G-protein coupled receptors family 3 profile domain-containing protein</fullName>
    </recommendedName>
</protein>
<dbReference type="InterPro" id="IPR025662">
    <property type="entry name" value="Sigma_54_int_dom_ATP-bd_1"/>
</dbReference>
<evidence type="ECO:0000259" key="15">
    <source>
        <dbReference type="PROSITE" id="PS50259"/>
    </source>
</evidence>
<keyword evidence="10" id="KW-0325">Glycoprotein</keyword>
<comment type="subcellular location">
    <subcellularLocation>
        <location evidence="1">Membrane</location>
        <topology evidence="1">Multi-pass membrane protein</topology>
    </subcellularLocation>
</comment>
<keyword evidence="8 14" id="KW-0472">Membrane</keyword>
<evidence type="ECO:0000313" key="17">
    <source>
        <dbReference type="EMBL" id="CAD7443769.1"/>
    </source>
</evidence>
<feature type="transmembrane region" description="Helical" evidence="14">
    <location>
        <begin position="1831"/>
        <end position="1852"/>
    </location>
</feature>
<dbReference type="FunFam" id="1.10.10.820:FF:000001">
    <property type="entry name" value="Myosin heavy chain"/>
    <property type="match status" value="1"/>
</dbReference>
<evidence type="ECO:0000256" key="7">
    <source>
        <dbReference type="ARBA" id="ARBA00023123"/>
    </source>
</evidence>
<dbReference type="InterPro" id="IPR017978">
    <property type="entry name" value="GPCR_3_C"/>
</dbReference>
<dbReference type="InterPro" id="IPR001609">
    <property type="entry name" value="Myosin_head_motor_dom-like"/>
</dbReference>
<dbReference type="GO" id="GO:0009888">
    <property type="term" value="P:tissue development"/>
    <property type="evidence" value="ECO:0007669"/>
    <property type="project" value="UniProtKB-ARBA"/>
</dbReference>
<dbReference type="SMART" id="SM00242">
    <property type="entry name" value="MYSc"/>
    <property type="match status" value="1"/>
</dbReference>